<organism evidence="1 2">
    <name type="scientific">Aspergillus leporis</name>
    <dbReference type="NCBI Taxonomy" id="41062"/>
    <lineage>
        <taxon>Eukaryota</taxon>
        <taxon>Fungi</taxon>
        <taxon>Dikarya</taxon>
        <taxon>Ascomycota</taxon>
        <taxon>Pezizomycotina</taxon>
        <taxon>Eurotiomycetes</taxon>
        <taxon>Eurotiomycetidae</taxon>
        <taxon>Eurotiales</taxon>
        <taxon>Aspergillaceae</taxon>
        <taxon>Aspergillus</taxon>
        <taxon>Aspergillus subgen. Circumdati</taxon>
    </lineage>
</organism>
<gene>
    <name evidence="1" type="ORF">BDV29DRAFT_161199</name>
</gene>
<protein>
    <submittedName>
        <fullName evidence="1">Uncharacterized protein</fullName>
    </submittedName>
</protein>
<dbReference type="OrthoDB" id="4490934at2759"/>
<name>A0A5N5WN26_9EURO</name>
<dbReference type="AlphaFoldDB" id="A0A5N5WN26"/>
<keyword evidence="2" id="KW-1185">Reference proteome</keyword>
<dbReference type="Proteomes" id="UP000326565">
    <property type="component" value="Unassembled WGS sequence"/>
</dbReference>
<reference evidence="1 2" key="1">
    <citation type="submission" date="2019-04" db="EMBL/GenBank/DDBJ databases">
        <title>Friends and foes A comparative genomics study of 23 Aspergillus species from section Flavi.</title>
        <authorList>
            <consortium name="DOE Joint Genome Institute"/>
            <person name="Kjaerbolling I."/>
            <person name="Vesth T."/>
            <person name="Frisvad J.C."/>
            <person name="Nybo J.L."/>
            <person name="Theobald S."/>
            <person name="Kildgaard S."/>
            <person name="Isbrandt T."/>
            <person name="Kuo A."/>
            <person name="Sato A."/>
            <person name="Lyhne E.K."/>
            <person name="Kogle M.E."/>
            <person name="Wiebenga A."/>
            <person name="Kun R.S."/>
            <person name="Lubbers R.J."/>
            <person name="Makela M.R."/>
            <person name="Barry K."/>
            <person name="Chovatia M."/>
            <person name="Clum A."/>
            <person name="Daum C."/>
            <person name="Haridas S."/>
            <person name="He G."/>
            <person name="LaButti K."/>
            <person name="Lipzen A."/>
            <person name="Mondo S."/>
            <person name="Riley R."/>
            <person name="Salamov A."/>
            <person name="Simmons B.A."/>
            <person name="Magnuson J.K."/>
            <person name="Henrissat B."/>
            <person name="Mortensen U.H."/>
            <person name="Larsen T.O."/>
            <person name="Devries R.P."/>
            <person name="Grigoriev I.V."/>
            <person name="Machida M."/>
            <person name="Baker S.E."/>
            <person name="Andersen M.R."/>
        </authorList>
    </citation>
    <scope>NUCLEOTIDE SEQUENCE [LARGE SCALE GENOMIC DNA]</scope>
    <source>
        <strain evidence="1 2">CBS 151.66</strain>
    </source>
</reference>
<evidence type="ECO:0000313" key="1">
    <source>
        <dbReference type="EMBL" id="KAB8069679.1"/>
    </source>
</evidence>
<sequence>MFKNNLNFSLVIEWQKKFFLKNKNKNKGEDLSPVVHKQIACAIITLSEAFDAVETAHRRQFRLIGPKKEVAHAREVYKRVLLARRSLLQQELGPYPLQTGSALHDYRRRAMLRVLPGDAGFVTWQVALRQFLIKVEKVVRVALNNADDDEVDDWWDNMRGQFPIDFQEI</sequence>
<dbReference type="EMBL" id="ML732331">
    <property type="protein sequence ID" value="KAB8069679.1"/>
    <property type="molecule type" value="Genomic_DNA"/>
</dbReference>
<proteinExistence type="predicted"/>
<evidence type="ECO:0000313" key="2">
    <source>
        <dbReference type="Proteomes" id="UP000326565"/>
    </source>
</evidence>
<accession>A0A5N5WN26</accession>